<name>A0A9P3CHI2_9PEZI</name>
<proteinExistence type="predicted"/>
<dbReference type="Proteomes" id="UP000825890">
    <property type="component" value="Unassembled WGS sequence"/>
</dbReference>
<evidence type="ECO:0000313" key="2">
    <source>
        <dbReference type="Proteomes" id="UP000825890"/>
    </source>
</evidence>
<evidence type="ECO:0000313" key="1">
    <source>
        <dbReference type="EMBL" id="GIZ44499.1"/>
    </source>
</evidence>
<keyword evidence="2" id="KW-1185">Reference proteome</keyword>
<reference evidence="1 2" key="1">
    <citation type="submission" date="2021-01" db="EMBL/GenBank/DDBJ databases">
        <title>Cercospora kikuchii MAFF 305040 whole genome shotgun sequence.</title>
        <authorList>
            <person name="Kashiwa T."/>
            <person name="Suzuki T."/>
        </authorList>
    </citation>
    <scope>NUCLEOTIDE SEQUENCE [LARGE SCALE GENOMIC DNA]</scope>
    <source>
        <strain evidence="1 2">MAFF 305040</strain>
    </source>
</reference>
<dbReference type="GeneID" id="68293271"/>
<protein>
    <submittedName>
        <fullName evidence="1">Uncharacterized protein</fullName>
    </submittedName>
</protein>
<accession>A0A9P3CHI2</accession>
<dbReference type="OrthoDB" id="10425970at2759"/>
<gene>
    <name evidence="1" type="ORF">CKM354_000769600</name>
</gene>
<comment type="caution">
    <text evidence="1">The sequence shown here is derived from an EMBL/GenBank/DDBJ whole genome shotgun (WGS) entry which is preliminary data.</text>
</comment>
<organism evidence="1 2">
    <name type="scientific">Cercospora kikuchii</name>
    <dbReference type="NCBI Taxonomy" id="84275"/>
    <lineage>
        <taxon>Eukaryota</taxon>
        <taxon>Fungi</taxon>
        <taxon>Dikarya</taxon>
        <taxon>Ascomycota</taxon>
        <taxon>Pezizomycotina</taxon>
        <taxon>Dothideomycetes</taxon>
        <taxon>Dothideomycetidae</taxon>
        <taxon>Mycosphaerellales</taxon>
        <taxon>Mycosphaerellaceae</taxon>
        <taxon>Cercospora</taxon>
    </lineage>
</organism>
<dbReference type="EMBL" id="BOLY01000004">
    <property type="protein sequence ID" value="GIZ44499.1"/>
    <property type="molecule type" value="Genomic_DNA"/>
</dbReference>
<dbReference type="RefSeq" id="XP_044658986.1">
    <property type="nucleotide sequence ID" value="XM_044803051.1"/>
</dbReference>
<sequence>MAKVTTNKMSPKPEPTTCQAMKAKRPCDFAATAHINALLSRDQFIAGLVHLTSRESSATNEIPKQPTDLDMFNPFDSVFLFSAPDQTIALMAKFCIKIGARTTILTIPAELRLRIYEFAFAHWEEPAEKTPLVSAWDHLAQLGPQKGGPPILRTCKLFRREGMKDFEKFHKSFWSMKWRKLDRPWIEKGLEKEG</sequence>
<dbReference type="AlphaFoldDB" id="A0A9P3CHI2"/>